<reference evidence="2" key="1">
    <citation type="journal article" date="2016" name="Insect Biochem. Mol. Biol.">
        <title>Multifaceted biological insights from a draft genome sequence of the tobacco hornworm moth, Manduca sexta.</title>
        <authorList>
            <person name="Kanost M.R."/>
            <person name="Arrese E.L."/>
            <person name="Cao X."/>
            <person name="Chen Y.R."/>
            <person name="Chellapilla S."/>
            <person name="Goldsmith M.R."/>
            <person name="Grosse-Wilde E."/>
            <person name="Heckel D.G."/>
            <person name="Herndon N."/>
            <person name="Jiang H."/>
            <person name="Papanicolaou A."/>
            <person name="Qu J."/>
            <person name="Soulages J.L."/>
            <person name="Vogel H."/>
            <person name="Walters J."/>
            <person name="Waterhouse R.M."/>
            <person name="Ahn S.J."/>
            <person name="Almeida F.C."/>
            <person name="An C."/>
            <person name="Aqrawi P."/>
            <person name="Bretschneider A."/>
            <person name="Bryant W.B."/>
            <person name="Bucks S."/>
            <person name="Chao H."/>
            <person name="Chevignon G."/>
            <person name="Christen J.M."/>
            <person name="Clarke D.F."/>
            <person name="Dittmer N.T."/>
            <person name="Ferguson L.C.F."/>
            <person name="Garavelou S."/>
            <person name="Gordon K.H.J."/>
            <person name="Gunaratna R.T."/>
            <person name="Han Y."/>
            <person name="Hauser F."/>
            <person name="He Y."/>
            <person name="Heidel-Fischer H."/>
            <person name="Hirsh A."/>
            <person name="Hu Y."/>
            <person name="Jiang H."/>
            <person name="Kalra D."/>
            <person name="Klinner C."/>
            <person name="Konig C."/>
            <person name="Kovar C."/>
            <person name="Kroll A.R."/>
            <person name="Kuwar S.S."/>
            <person name="Lee S.L."/>
            <person name="Lehman R."/>
            <person name="Li K."/>
            <person name="Li Z."/>
            <person name="Liang H."/>
            <person name="Lovelace S."/>
            <person name="Lu Z."/>
            <person name="Mansfield J.H."/>
            <person name="McCulloch K.J."/>
            <person name="Mathew T."/>
            <person name="Morton B."/>
            <person name="Muzny D.M."/>
            <person name="Neunemann D."/>
            <person name="Ongeri F."/>
            <person name="Pauchet Y."/>
            <person name="Pu L.L."/>
            <person name="Pyrousis I."/>
            <person name="Rao X.J."/>
            <person name="Redding A."/>
            <person name="Roesel C."/>
            <person name="Sanchez-Gracia A."/>
            <person name="Schaack S."/>
            <person name="Shukla A."/>
            <person name="Tetreau G."/>
            <person name="Wang Y."/>
            <person name="Xiong G.H."/>
            <person name="Traut W."/>
            <person name="Walsh T.K."/>
            <person name="Worley K.C."/>
            <person name="Wu D."/>
            <person name="Wu W."/>
            <person name="Wu Y.Q."/>
            <person name="Zhang X."/>
            <person name="Zou Z."/>
            <person name="Zucker H."/>
            <person name="Briscoe A.D."/>
            <person name="Burmester T."/>
            <person name="Clem R.J."/>
            <person name="Feyereisen R."/>
            <person name="Grimmelikhuijzen C.J.P."/>
            <person name="Hamodrakas S.J."/>
            <person name="Hansson B.S."/>
            <person name="Huguet E."/>
            <person name="Jermiin L.S."/>
            <person name="Lan Q."/>
            <person name="Lehman H.K."/>
            <person name="Lorenzen M."/>
            <person name="Merzendorfer H."/>
            <person name="Michalopoulos I."/>
            <person name="Morton D.B."/>
            <person name="Muthukrishnan S."/>
            <person name="Oakeshott J.G."/>
            <person name="Palmer W."/>
            <person name="Park Y."/>
            <person name="Passarelli A.L."/>
            <person name="Rozas J."/>
            <person name="Schwartz L.M."/>
            <person name="Smith W."/>
            <person name="Southgate A."/>
            <person name="Vilcinskas A."/>
            <person name="Vogt R."/>
            <person name="Wang P."/>
            <person name="Werren J."/>
            <person name="Yu X.Q."/>
            <person name="Zhou J.J."/>
            <person name="Brown S.J."/>
            <person name="Scherer S.E."/>
            <person name="Richards S."/>
            <person name="Blissard G.W."/>
        </authorList>
    </citation>
    <scope>NUCLEOTIDE SEQUENCE</scope>
</reference>
<dbReference type="Proteomes" id="UP000791440">
    <property type="component" value="Unassembled WGS sequence"/>
</dbReference>
<accession>A0A922CZB8</accession>
<evidence type="ECO:0000313" key="3">
    <source>
        <dbReference type="Proteomes" id="UP000791440"/>
    </source>
</evidence>
<sequence>MAMVVYLVAVLPSASAQSPSAPDVPHSALSQPTTTEHAGALLALIDHILTPAMVSNLNDDTTGVIAFRSCPIGCCVQFGLCMKCNPEDDTTC</sequence>
<dbReference type="EMBL" id="JH669007">
    <property type="protein sequence ID" value="KAG6463626.1"/>
    <property type="molecule type" value="Genomic_DNA"/>
</dbReference>
<organism evidence="2 3">
    <name type="scientific">Manduca sexta</name>
    <name type="common">Tobacco hawkmoth</name>
    <name type="synonym">Tobacco hornworm</name>
    <dbReference type="NCBI Taxonomy" id="7130"/>
    <lineage>
        <taxon>Eukaryota</taxon>
        <taxon>Metazoa</taxon>
        <taxon>Ecdysozoa</taxon>
        <taxon>Arthropoda</taxon>
        <taxon>Hexapoda</taxon>
        <taxon>Insecta</taxon>
        <taxon>Pterygota</taxon>
        <taxon>Neoptera</taxon>
        <taxon>Endopterygota</taxon>
        <taxon>Lepidoptera</taxon>
        <taxon>Glossata</taxon>
        <taxon>Ditrysia</taxon>
        <taxon>Bombycoidea</taxon>
        <taxon>Sphingidae</taxon>
        <taxon>Sphinginae</taxon>
        <taxon>Sphingini</taxon>
        <taxon>Manduca</taxon>
    </lineage>
</organism>
<keyword evidence="1" id="KW-0732">Signal</keyword>
<proteinExistence type="predicted"/>
<dbReference type="AlphaFoldDB" id="A0A922CZB8"/>
<name>A0A922CZB8_MANSE</name>
<feature type="signal peptide" evidence="1">
    <location>
        <begin position="1"/>
        <end position="16"/>
    </location>
</feature>
<evidence type="ECO:0000313" key="2">
    <source>
        <dbReference type="EMBL" id="KAG6463626.1"/>
    </source>
</evidence>
<protein>
    <submittedName>
        <fullName evidence="2">Uncharacterized protein</fullName>
    </submittedName>
</protein>
<reference evidence="2" key="2">
    <citation type="submission" date="2020-12" db="EMBL/GenBank/DDBJ databases">
        <authorList>
            <person name="Kanost M."/>
        </authorList>
    </citation>
    <scope>NUCLEOTIDE SEQUENCE</scope>
</reference>
<keyword evidence="3" id="KW-1185">Reference proteome</keyword>
<gene>
    <name evidence="2" type="ORF">O3G_MSEX013979</name>
</gene>
<feature type="chain" id="PRO_5036713139" evidence="1">
    <location>
        <begin position="17"/>
        <end position="92"/>
    </location>
</feature>
<evidence type="ECO:0000256" key="1">
    <source>
        <dbReference type="SAM" id="SignalP"/>
    </source>
</evidence>
<comment type="caution">
    <text evidence="2">The sequence shown here is derived from an EMBL/GenBank/DDBJ whole genome shotgun (WGS) entry which is preliminary data.</text>
</comment>